<feature type="compositionally biased region" description="Polar residues" evidence="1">
    <location>
        <begin position="239"/>
        <end position="251"/>
    </location>
</feature>
<dbReference type="WBParaSite" id="TMUE_1000002936.1">
    <property type="protein sequence ID" value="TMUE_1000002936.1"/>
    <property type="gene ID" value="WBGene00295659"/>
</dbReference>
<feature type="region of interest" description="Disordered" evidence="1">
    <location>
        <begin position="68"/>
        <end position="288"/>
    </location>
</feature>
<organism evidence="2 3">
    <name type="scientific">Trichuris muris</name>
    <name type="common">Mouse whipworm</name>
    <dbReference type="NCBI Taxonomy" id="70415"/>
    <lineage>
        <taxon>Eukaryota</taxon>
        <taxon>Metazoa</taxon>
        <taxon>Ecdysozoa</taxon>
        <taxon>Nematoda</taxon>
        <taxon>Enoplea</taxon>
        <taxon>Dorylaimia</taxon>
        <taxon>Trichinellida</taxon>
        <taxon>Trichuridae</taxon>
        <taxon>Trichuris</taxon>
    </lineage>
</organism>
<evidence type="ECO:0000256" key="1">
    <source>
        <dbReference type="SAM" id="MobiDB-lite"/>
    </source>
</evidence>
<proteinExistence type="predicted"/>
<keyword evidence="2" id="KW-1185">Reference proteome</keyword>
<evidence type="ECO:0000313" key="2">
    <source>
        <dbReference type="Proteomes" id="UP000046395"/>
    </source>
</evidence>
<dbReference type="AlphaFoldDB" id="A0A5S6Q6L9"/>
<protein>
    <submittedName>
        <fullName evidence="3">Uncharacterized protein</fullName>
    </submittedName>
</protein>
<sequence length="288" mass="31591">MDYRTLRRTVIPNGSLSVDRFLIRECGLSTHADLISDGNSEEVEEEKQLTDGASHELQCLTNEIPKNESVVPAEPTEELVGNNESKQELRDSKGGYNLRSRPRRVIHFADETEDLTEKEETQTKTGQKRRRPSGRAEKGEEIAKNTDKAAQWNSEGSSSPTVKRRAGHSRKVKNIASNVTIPAAENQTTQQGPKRRGRPSGSAMGRPKMRDPYKFNDNPAGRKVVPFIHVHPPKGVSGGNTPTTPTQSPQKNADEGVEDPGQSVGTLAKGAHENDLSNDNRPVEDADG</sequence>
<feature type="compositionally biased region" description="Basic residues" evidence="1">
    <location>
        <begin position="162"/>
        <end position="173"/>
    </location>
</feature>
<name>A0A5S6Q6L9_TRIMR</name>
<accession>A0A5S6Q6L9</accession>
<dbReference type="Proteomes" id="UP000046395">
    <property type="component" value="Unassembled WGS sequence"/>
</dbReference>
<feature type="compositionally biased region" description="Polar residues" evidence="1">
    <location>
        <begin position="175"/>
        <end position="192"/>
    </location>
</feature>
<feature type="compositionally biased region" description="Basic and acidic residues" evidence="1">
    <location>
        <begin position="134"/>
        <end position="147"/>
    </location>
</feature>
<evidence type="ECO:0000313" key="3">
    <source>
        <dbReference type="WBParaSite" id="TMUE_1000002936.1"/>
    </source>
</evidence>
<reference evidence="3" key="1">
    <citation type="submission" date="2019-12" db="UniProtKB">
        <authorList>
            <consortium name="WormBaseParasite"/>
        </authorList>
    </citation>
    <scope>IDENTIFICATION</scope>
</reference>
<feature type="compositionally biased region" description="Polar residues" evidence="1">
    <location>
        <begin position="151"/>
        <end position="161"/>
    </location>
</feature>